<evidence type="ECO:0000313" key="1">
    <source>
        <dbReference type="EMBL" id="MUV03722.1"/>
    </source>
</evidence>
<comment type="caution">
    <text evidence="1">The sequence shown here is derived from an EMBL/GenBank/DDBJ whole genome shotgun (WGS) entry which is preliminary data.</text>
</comment>
<name>A0A6N8HBY9_9FLAO</name>
<sequence>MKCVMLLLVALLAVGCKEEKHPKIEIYLLKHRLAFVDAVPYKETSRYKEIEYDRAKDIFKDAQFDTIREEVVFAGQFEADSVDLQSEPFIDDSDIKAFDLKANKLVLSKKVIKRICNLYPDRNFGEQFVITVDKEPMLTGYFWNTQSAVNCRWYYIECLDNEAFPDNGFDADIVTLYSGVNSEKVEQYGFTRHKELIAAFEQTHRLVE</sequence>
<dbReference type="RefSeq" id="WP_157482872.1">
    <property type="nucleotide sequence ID" value="NZ_WOWP01000024.1"/>
</dbReference>
<organism evidence="1 2">
    <name type="scientific">Flavobacterium rakeshii</name>
    <dbReference type="NCBI Taxonomy" id="1038845"/>
    <lineage>
        <taxon>Bacteria</taxon>
        <taxon>Pseudomonadati</taxon>
        <taxon>Bacteroidota</taxon>
        <taxon>Flavobacteriia</taxon>
        <taxon>Flavobacteriales</taxon>
        <taxon>Flavobacteriaceae</taxon>
        <taxon>Flavobacterium</taxon>
    </lineage>
</organism>
<reference evidence="1 2" key="1">
    <citation type="submission" date="2019-12" db="EMBL/GenBank/DDBJ databases">
        <authorList>
            <person name="Sun J.-Q."/>
        </authorList>
    </citation>
    <scope>NUCLEOTIDE SEQUENCE [LARGE SCALE GENOMIC DNA]</scope>
    <source>
        <strain evidence="1 2">JCM 17928</strain>
    </source>
</reference>
<accession>A0A6N8HBY9</accession>
<dbReference type="Proteomes" id="UP000433945">
    <property type="component" value="Unassembled WGS sequence"/>
</dbReference>
<evidence type="ECO:0008006" key="3">
    <source>
        <dbReference type="Google" id="ProtNLM"/>
    </source>
</evidence>
<keyword evidence="2" id="KW-1185">Reference proteome</keyword>
<dbReference type="EMBL" id="WOWP01000024">
    <property type="protein sequence ID" value="MUV03722.1"/>
    <property type="molecule type" value="Genomic_DNA"/>
</dbReference>
<dbReference type="PROSITE" id="PS51257">
    <property type="entry name" value="PROKAR_LIPOPROTEIN"/>
    <property type="match status" value="1"/>
</dbReference>
<gene>
    <name evidence="1" type="ORF">GN157_08370</name>
</gene>
<protein>
    <recommendedName>
        <fullName evidence="3">Lipoprotein</fullName>
    </recommendedName>
</protein>
<evidence type="ECO:0000313" key="2">
    <source>
        <dbReference type="Proteomes" id="UP000433945"/>
    </source>
</evidence>
<dbReference type="OrthoDB" id="1493702at2"/>
<proteinExistence type="predicted"/>
<dbReference type="AlphaFoldDB" id="A0A6N8HBY9"/>